<dbReference type="GO" id="GO:0030975">
    <property type="term" value="F:thiamine binding"/>
    <property type="evidence" value="ECO:0007669"/>
    <property type="project" value="InterPro"/>
</dbReference>
<reference evidence="8 9" key="1">
    <citation type="submission" date="2015-12" db="EMBL/GenBank/DDBJ databases">
        <authorList>
            <person name="Shamseldin A."/>
            <person name="Moawad H."/>
            <person name="Abd El-Rahim W.M."/>
            <person name="Sadowsky M.J."/>
        </authorList>
    </citation>
    <scope>NUCLEOTIDE SEQUENCE [LARGE SCALE GENOMIC DNA]</scope>
    <source>
        <strain evidence="8 9">SJ5A-1</strain>
    </source>
</reference>
<dbReference type="PANTHER" id="PTHR41299">
    <property type="entry name" value="THIAMINE PYROPHOSPHOKINASE"/>
    <property type="match status" value="1"/>
</dbReference>
<dbReference type="OrthoDB" id="7057856at2"/>
<keyword evidence="2" id="KW-0547">Nucleotide-binding</keyword>
<dbReference type="InterPro" id="IPR007371">
    <property type="entry name" value="TPK_catalytic"/>
</dbReference>
<sequence>MNTKIVESSGPVLLVGGGDCAPDVLRAALAEADRVVAADSGAEKLLALGRVPDAVIGDMDSLSRAAQAQLPAGVIHRIAEQDSTDFDKGLRHIAAPLVLAYGFLGDRVDHQLAAMHVLVTRPDRACVLVGPEDVVALVPPELSLELAPGTRFSLFPFGPVTGRSTGLRWPIDGMSFAPDLRIGTSNIVDGPVRLSVDRPAMLVMLPVACRNALLAGLAAAPRRWPARA</sequence>
<dbReference type="Proteomes" id="UP000054396">
    <property type="component" value="Unassembled WGS sequence"/>
</dbReference>
<accession>A0A0W7WL25</accession>
<dbReference type="InterPro" id="IPR036371">
    <property type="entry name" value="TPK_B1-bd_sf"/>
</dbReference>
<dbReference type="SUPFAM" id="SSF63999">
    <property type="entry name" value="Thiamin pyrophosphokinase, catalytic domain"/>
    <property type="match status" value="1"/>
</dbReference>
<comment type="caution">
    <text evidence="8">The sequence shown here is derived from an EMBL/GenBank/DDBJ whole genome shotgun (WGS) entry which is preliminary data.</text>
</comment>
<protein>
    <recommendedName>
        <fullName evidence="5">Thiamine diphosphokinase</fullName>
        <ecNumber evidence="5">2.7.6.2</ecNumber>
    </recommendedName>
</protein>
<keyword evidence="3 8" id="KW-0418">Kinase</keyword>
<evidence type="ECO:0000256" key="5">
    <source>
        <dbReference type="NCBIfam" id="TIGR01378"/>
    </source>
</evidence>
<dbReference type="Pfam" id="PF04263">
    <property type="entry name" value="TPK_catalytic"/>
    <property type="match status" value="1"/>
</dbReference>
<feature type="domain" description="Thiamin pyrophosphokinase thiamin-binding" evidence="7">
    <location>
        <begin position="148"/>
        <end position="199"/>
    </location>
</feature>
<evidence type="ECO:0000256" key="1">
    <source>
        <dbReference type="ARBA" id="ARBA00022679"/>
    </source>
</evidence>
<dbReference type="InterPro" id="IPR036759">
    <property type="entry name" value="TPK_catalytic_sf"/>
</dbReference>
<keyword evidence="9" id="KW-1185">Reference proteome</keyword>
<dbReference type="PANTHER" id="PTHR41299:SF1">
    <property type="entry name" value="THIAMINE PYROPHOSPHOKINASE"/>
    <property type="match status" value="1"/>
</dbReference>
<dbReference type="EMBL" id="LPXO01000004">
    <property type="protein sequence ID" value="KUF11231.1"/>
    <property type="molecule type" value="Genomic_DNA"/>
</dbReference>
<dbReference type="InterPro" id="IPR007373">
    <property type="entry name" value="Thiamin_PyroPKinase_B1-bd"/>
</dbReference>
<keyword evidence="4" id="KW-0067">ATP-binding</keyword>
<proteinExistence type="predicted"/>
<dbReference type="InterPro" id="IPR006282">
    <property type="entry name" value="Thi_PPkinase"/>
</dbReference>
<dbReference type="AlphaFoldDB" id="A0A0W7WL25"/>
<dbReference type="GO" id="GO:0006772">
    <property type="term" value="P:thiamine metabolic process"/>
    <property type="evidence" value="ECO:0007669"/>
    <property type="project" value="UniProtKB-UniRule"/>
</dbReference>
<dbReference type="SUPFAM" id="SSF63862">
    <property type="entry name" value="Thiamin pyrophosphokinase, substrate-binding domain"/>
    <property type="match status" value="1"/>
</dbReference>
<dbReference type="CDD" id="cd07995">
    <property type="entry name" value="TPK"/>
    <property type="match status" value="1"/>
</dbReference>
<dbReference type="STRING" id="1685382.AVJ23_09285"/>
<evidence type="ECO:0000256" key="2">
    <source>
        <dbReference type="ARBA" id="ARBA00022741"/>
    </source>
</evidence>
<dbReference type="GO" id="GO:0005524">
    <property type="term" value="F:ATP binding"/>
    <property type="evidence" value="ECO:0007669"/>
    <property type="project" value="UniProtKB-KW"/>
</dbReference>
<evidence type="ECO:0000256" key="3">
    <source>
        <dbReference type="ARBA" id="ARBA00022777"/>
    </source>
</evidence>
<organism evidence="8 9">
    <name type="scientific">Pseudoponticoccus marisrubri</name>
    <dbReference type="NCBI Taxonomy" id="1685382"/>
    <lineage>
        <taxon>Bacteria</taxon>
        <taxon>Pseudomonadati</taxon>
        <taxon>Pseudomonadota</taxon>
        <taxon>Alphaproteobacteria</taxon>
        <taxon>Rhodobacterales</taxon>
        <taxon>Roseobacteraceae</taxon>
        <taxon>Pseudoponticoccus</taxon>
    </lineage>
</organism>
<dbReference type="EC" id="2.7.6.2" evidence="5"/>
<dbReference type="RefSeq" id="WP_058861895.1">
    <property type="nucleotide sequence ID" value="NZ_LPXO01000004.1"/>
</dbReference>
<dbReference type="GO" id="GO:0009229">
    <property type="term" value="P:thiamine diphosphate biosynthetic process"/>
    <property type="evidence" value="ECO:0007669"/>
    <property type="project" value="InterPro"/>
</dbReference>
<dbReference type="Pfam" id="PF04265">
    <property type="entry name" value="TPK_B1_binding"/>
    <property type="match status" value="1"/>
</dbReference>
<evidence type="ECO:0000313" key="8">
    <source>
        <dbReference type="EMBL" id="KUF11231.1"/>
    </source>
</evidence>
<dbReference type="InterPro" id="IPR053149">
    <property type="entry name" value="TPK"/>
</dbReference>
<dbReference type="GO" id="GO:0016301">
    <property type="term" value="F:kinase activity"/>
    <property type="evidence" value="ECO:0007669"/>
    <property type="project" value="UniProtKB-KW"/>
</dbReference>
<feature type="domain" description="Thiamin pyrophosphokinase catalytic" evidence="6">
    <location>
        <begin position="28"/>
        <end position="120"/>
    </location>
</feature>
<evidence type="ECO:0000313" key="9">
    <source>
        <dbReference type="Proteomes" id="UP000054396"/>
    </source>
</evidence>
<dbReference type="NCBIfam" id="TIGR01378">
    <property type="entry name" value="thi_PPkinase"/>
    <property type="match status" value="1"/>
</dbReference>
<gene>
    <name evidence="8" type="ORF">AVJ23_09285</name>
</gene>
<dbReference type="GO" id="GO:0004788">
    <property type="term" value="F:thiamine diphosphokinase activity"/>
    <property type="evidence" value="ECO:0007669"/>
    <property type="project" value="UniProtKB-UniRule"/>
</dbReference>
<keyword evidence="1" id="KW-0808">Transferase</keyword>
<evidence type="ECO:0000259" key="6">
    <source>
        <dbReference type="Pfam" id="PF04263"/>
    </source>
</evidence>
<name>A0A0W7WL25_9RHOB</name>
<evidence type="ECO:0000256" key="4">
    <source>
        <dbReference type="ARBA" id="ARBA00022840"/>
    </source>
</evidence>
<evidence type="ECO:0000259" key="7">
    <source>
        <dbReference type="Pfam" id="PF04265"/>
    </source>
</evidence>
<dbReference type="Gene3D" id="3.40.50.10240">
    <property type="entry name" value="Thiamin pyrophosphokinase, catalytic domain"/>
    <property type="match status" value="1"/>
</dbReference>